<sequence>MEWNDLETRLTARQPGDVDDFAEQLVRLDDRQRRALSGPLSTFVKSWWNGEDKANVESARLAVVGVTNSAAAVANWLRREAELLQSAWHNFPRGFEVTASRQRTDRLTRVLHARDDAWIIDVFESLAARLRYSGSSEWRDFVVAKVSELGITPPVTLGFTECWIGRYINYGEATYDERLARMRADALLPTMLDALFALDGLGRHFEILLWTDHGKLALPTYLESLMERGDVERGFLIDGCLRRLLRGGRPGDLLPYRKLLESLAATPTEVAERARDFAALLPDAAPATAGVAQKALRSADEAGHLDGSIVVDAAERVLFRPERKIVRDQLSWIDKAVRRHADVAADLMTASAIAFGHDSTDIQSRAVTLVGAHAAVLTPETRTALASQATTLPTAERERLAGILDLEPVPTPEPVAAPDAPGSLPMPEPIASVAELAERMAGLRATLTTDPHGERLDPASIEPVLAALVTFSHRDRPGLAAALKPVLSELDFIDPRWYNGLEPRLLDGVLYAAARAAGDAYPIELDADILYGPTVPEEQRTKEWSTQLSYWRKGLAGMSGPERVLAHRLAEIAWAITERPVPTLVATPTDTIGRIDPSVLIERIERAESEDWQPWELDFQQALLRLPNDADADVIARAAKLTSPAGRRLADWLASRDRPEISVVERPMVMYDRYGDEDDEKALPLATVSIRQPNPVGTQLLDQLRLSFAQRVLEEDVTVERPDWPRTWSAVFPARRDVLAAHLAWLLGPEAYWDLIQPREDRYYLAMLPDLAEADGPTGVSLTTCLAFGLTVATAADRACAVEALTVLAARDQLDAEALADAMADNVLSGLGKCTRIAVALRETAEAGAAEQVWRILATALPKLLTTDPAPNRLADLAELAARTAETVGAHGEIPTIAQTATRRGSSKLLRETRRLHQYLTRPNPSP</sequence>
<name>D3Q683_STANL</name>
<dbReference type="KEGG" id="sna:Snas_2578"/>
<dbReference type="AlphaFoldDB" id="D3Q683"/>
<feature type="domain" description="DUF7824" evidence="1">
    <location>
        <begin position="457"/>
        <end position="653"/>
    </location>
</feature>
<evidence type="ECO:0000313" key="2">
    <source>
        <dbReference type="EMBL" id="ADD42258.1"/>
    </source>
</evidence>
<keyword evidence="3" id="KW-1185">Reference proteome</keyword>
<gene>
    <name evidence="2" type="ordered locus">Snas_2578</name>
</gene>
<dbReference type="Proteomes" id="UP000000844">
    <property type="component" value="Chromosome"/>
</dbReference>
<reference evidence="2 3" key="1">
    <citation type="journal article" date="2009" name="Stand. Genomic Sci.">
        <title>Complete genome sequence of Stackebrandtia nassauensis type strain (LLR-40K-21).</title>
        <authorList>
            <person name="Munk C."/>
            <person name="Lapidus A."/>
            <person name="Copeland A."/>
            <person name="Jando M."/>
            <person name="Mayilraj S."/>
            <person name="Glavina Del Rio T."/>
            <person name="Nolan M."/>
            <person name="Chen F."/>
            <person name="Lucas S."/>
            <person name="Tice H."/>
            <person name="Cheng J.F."/>
            <person name="Han C."/>
            <person name="Detter J.C."/>
            <person name="Bruce D."/>
            <person name="Goodwin L."/>
            <person name="Chain P."/>
            <person name="Pitluck S."/>
            <person name="Goker M."/>
            <person name="Ovchinikova G."/>
            <person name="Pati A."/>
            <person name="Ivanova N."/>
            <person name="Mavromatis K."/>
            <person name="Chen A."/>
            <person name="Palaniappan K."/>
            <person name="Land M."/>
            <person name="Hauser L."/>
            <person name="Chang Y.J."/>
            <person name="Jeffries C.D."/>
            <person name="Bristow J."/>
            <person name="Eisen J.A."/>
            <person name="Markowitz V."/>
            <person name="Hugenholtz P."/>
            <person name="Kyrpides N.C."/>
            <person name="Klenk H.P."/>
        </authorList>
    </citation>
    <scope>NUCLEOTIDE SEQUENCE [LARGE SCALE GENOMIC DNA]</scope>
    <source>
        <strain evidence="3">DSM 44728 / CIP 108903 / NRRL B-16338 / NBRC 102104 / LLR-40K-21</strain>
    </source>
</reference>
<protein>
    <recommendedName>
        <fullName evidence="1">DUF7824 domain-containing protein</fullName>
    </recommendedName>
</protein>
<dbReference type="STRING" id="446470.Snas_2578"/>
<organism evidence="2 3">
    <name type="scientific">Stackebrandtia nassauensis (strain DSM 44728 / CIP 108903 / NRRL B-16338 / NBRC 102104 / LLR-40K-21)</name>
    <dbReference type="NCBI Taxonomy" id="446470"/>
    <lineage>
        <taxon>Bacteria</taxon>
        <taxon>Bacillati</taxon>
        <taxon>Actinomycetota</taxon>
        <taxon>Actinomycetes</taxon>
        <taxon>Glycomycetales</taxon>
        <taxon>Glycomycetaceae</taxon>
        <taxon>Stackebrandtia</taxon>
    </lineage>
</organism>
<dbReference type="RefSeq" id="WP_013017829.1">
    <property type="nucleotide sequence ID" value="NC_013947.1"/>
</dbReference>
<proteinExistence type="predicted"/>
<dbReference type="OrthoDB" id="3245799at2"/>
<dbReference type="eggNOG" id="ENOG502Z9S7">
    <property type="taxonomic scope" value="Bacteria"/>
</dbReference>
<dbReference type="HOGENOM" id="CLU_016093_0_0_11"/>
<evidence type="ECO:0000259" key="1">
    <source>
        <dbReference type="Pfam" id="PF25148"/>
    </source>
</evidence>
<dbReference type="EMBL" id="CP001778">
    <property type="protein sequence ID" value="ADD42258.1"/>
    <property type="molecule type" value="Genomic_DNA"/>
</dbReference>
<accession>D3Q683</accession>
<evidence type="ECO:0000313" key="3">
    <source>
        <dbReference type="Proteomes" id="UP000000844"/>
    </source>
</evidence>
<dbReference type="Pfam" id="PF25148">
    <property type="entry name" value="DUF7824"/>
    <property type="match status" value="1"/>
</dbReference>
<dbReference type="InterPro" id="IPR056726">
    <property type="entry name" value="DUF7824"/>
</dbReference>